<keyword evidence="3" id="KW-1185">Reference proteome</keyword>
<dbReference type="InterPro" id="IPR021255">
    <property type="entry name" value="DUF2807"/>
</dbReference>
<accession>A0ABY3R757</accession>
<proteinExistence type="predicted"/>
<dbReference type="RefSeq" id="WP_231318844.1">
    <property type="nucleotide sequence ID" value="NZ_CP088156.1"/>
</dbReference>
<sequence>MSERLGQIAVVSLGIAVTCGVITALASAQDWVDGGDLSWARRSWAGASRGCVAMPWSGETQSRERRTVDLAWPGGDAVRIRIPAHVHFQPGPTAQASVTGEADLAGHVRLRDGQLEWDTAEWGDLVDCLRADDLVVQLSGPAVTSWTIDGSARLDLADIRQDVVRITAHGSGAVTAGGEVHEAVVEAAGSGRVDLGRLVTRTTTANLHGSGNLNLADSRQESLHITLRGSGVVTASGAAHEVSLESAGSGRADLGRLIADRTSATIHGSGDVDLAPRQDADISVSGSAVVRLHGAVARINSHVSGSGQIKQVP</sequence>
<feature type="domain" description="Putative auto-transporter adhesin head GIN" evidence="1">
    <location>
        <begin position="209"/>
        <end position="294"/>
    </location>
</feature>
<dbReference type="Proteomes" id="UP001431010">
    <property type="component" value="Chromosome"/>
</dbReference>
<dbReference type="EMBL" id="CP088156">
    <property type="protein sequence ID" value="UFZ03004.1"/>
    <property type="molecule type" value="Genomic_DNA"/>
</dbReference>
<evidence type="ECO:0000313" key="2">
    <source>
        <dbReference type="EMBL" id="UFZ03004.1"/>
    </source>
</evidence>
<evidence type="ECO:0000259" key="1">
    <source>
        <dbReference type="Pfam" id="PF10988"/>
    </source>
</evidence>
<protein>
    <submittedName>
        <fullName evidence="2">DUF2807 domain-containing protein</fullName>
    </submittedName>
</protein>
<gene>
    <name evidence="2" type="ORF">LQG66_27685</name>
</gene>
<name>A0ABY3R757_9BRAD</name>
<reference evidence="2" key="1">
    <citation type="journal article" date="2024" name="Antonie Van Leeuwenhoek">
        <title>Bradyrhizobium ontarionense sp. nov., a novel bacterial symbiont isolated from Aeschynomene indica (Indian jointvetch), harbours photosynthesis, nitrogen fixation and nitrous oxide (N2O) reductase genes.</title>
        <authorList>
            <person name="Bromfield E.S.P."/>
            <person name="Cloutier S."/>
        </authorList>
    </citation>
    <scope>NUCLEOTIDE SEQUENCE</scope>
    <source>
        <strain evidence="2">A19</strain>
    </source>
</reference>
<organism evidence="2 3">
    <name type="scientific">Bradyrhizobium ontarionense</name>
    <dbReference type="NCBI Taxonomy" id="2898149"/>
    <lineage>
        <taxon>Bacteria</taxon>
        <taxon>Pseudomonadati</taxon>
        <taxon>Pseudomonadota</taxon>
        <taxon>Alphaproteobacteria</taxon>
        <taxon>Hyphomicrobiales</taxon>
        <taxon>Nitrobacteraceae</taxon>
        <taxon>Bradyrhizobium</taxon>
    </lineage>
</organism>
<dbReference type="Pfam" id="PF10988">
    <property type="entry name" value="DUF2807"/>
    <property type="match status" value="1"/>
</dbReference>
<dbReference type="Gene3D" id="2.160.20.120">
    <property type="match status" value="1"/>
</dbReference>
<evidence type="ECO:0000313" key="3">
    <source>
        <dbReference type="Proteomes" id="UP001431010"/>
    </source>
</evidence>